<dbReference type="SUPFAM" id="SSF53098">
    <property type="entry name" value="Ribonuclease H-like"/>
    <property type="match status" value="1"/>
</dbReference>
<feature type="region of interest" description="Disordered" evidence="10">
    <location>
        <begin position="33"/>
        <end position="56"/>
    </location>
</feature>
<evidence type="ECO:0000256" key="4">
    <source>
        <dbReference type="ARBA" id="ARBA00022801"/>
    </source>
</evidence>
<evidence type="ECO:0000313" key="13">
    <source>
        <dbReference type="Proteomes" id="UP000646827"/>
    </source>
</evidence>
<dbReference type="InterPro" id="IPR051132">
    <property type="entry name" value="3-5_Exonuclease_domain"/>
</dbReference>
<dbReference type="Gene3D" id="3.30.420.10">
    <property type="entry name" value="Ribonuclease H-like superfamily/Ribonuclease H"/>
    <property type="match status" value="1"/>
</dbReference>
<evidence type="ECO:0000256" key="3">
    <source>
        <dbReference type="ARBA" id="ARBA00022723"/>
    </source>
</evidence>
<evidence type="ECO:0000313" key="12">
    <source>
        <dbReference type="EMBL" id="KAG2217251.1"/>
    </source>
</evidence>
<evidence type="ECO:0000256" key="8">
    <source>
        <dbReference type="ARBA" id="ARBA00040531"/>
    </source>
</evidence>
<dbReference type="GO" id="GO:0006139">
    <property type="term" value="P:nucleobase-containing compound metabolic process"/>
    <property type="evidence" value="ECO:0007669"/>
    <property type="project" value="InterPro"/>
</dbReference>
<dbReference type="GO" id="GO:0008408">
    <property type="term" value="F:3'-5' exonuclease activity"/>
    <property type="evidence" value="ECO:0007669"/>
    <property type="project" value="InterPro"/>
</dbReference>
<evidence type="ECO:0000256" key="9">
    <source>
        <dbReference type="ARBA" id="ARBA00042761"/>
    </source>
</evidence>
<feature type="domain" description="3'-5' exonuclease" evidence="11">
    <location>
        <begin position="441"/>
        <end position="619"/>
    </location>
</feature>
<dbReference type="InterPro" id="IPR002562">
    <property type="entry name" value="3'-5'_exonuclease_dom"/>
</dbReference>
<keyword evidence="7" id="KW-0539">Nucleus</keyword>
<dbReference type="InterPro" id="IPR012337">
    <property type="entry name" value="RNaseH-like_sf"/>
</dbReference>
<gene>
    <name evidence="12" type="ORF">INT45_010259</name>
</gene>
<dbReference type="Pfam" id="PF01612">
    <property type="entry name" value="DNA_pol_A_exo1"/>
    <property type="match status" value="1"/>
</dbReference>
<protein>
    <recommendedName>
        <fullName evidence="8">3'-5' exonuclease</fullName>
    </recommendedName>
    <alternativeName>
        <fullName evidence="9">Werner Syndrome-like exonuclease</fullName>
    </alternativeName>
</protein>
<keyword evidence="5" id="KW-0269">Exonuclease</keyword>
<dbReference type="AlphaFoldDB" id="A0A8H7VBN2"/>
<keyword evidence="13" id="KW-1185">Reference proteome</keyword>
<dbReference type="PANTHER" id="PTHR13620">
    <property type="entry name" value="3-5 EXONUCLEASE"/>
    <property type="match status" value="1"/>
</dbReference>
<proteinExistence type="predicted"/>
<evidence type="ECO:0000256" key="10">
    <source>
        <dbReference type="SAM" id="MobiDB-lite"/>
    </source>
</evidence>
<evidence type="ECO:0000256" key="5">
    <source>
        <dbReference type="ARBA" id="ARBA00022839"/>
    </source>
</evidence>
<comment type="subcellular location">
    <subcellularLocation>
        <location evidence="1">Nucleus</location>
    </subcellularLocation>
</comment>
<dbReference type="GO" id="GO:0003676">
    <property type="term" value="F:nucleic acid binding"/>
    <property type="evidence" value="ECO:0007669"/>
    <property type="project" value="InterPro"/>
</dbReference>
<dbReference type="GO" id="GO:0005634">
    <property type="term" value="C:nucleus"/>
    <property type="evidence" value="ECO:0007669"/>
    <property type="project" value="UniProtKB-SubCell"/>
</dbReference>
<dbReference type="EMBL" id="JAEPRB010000313">
    <property type="protein sequence ID" value="KAG2217251.1"/>
    <property type="molecule type" value="Genomic_DNA"/>
</dbReference>
<comment type="caution">
    <text evidence="12">The sequence shown here is derived from an EMBL/GenBank/DDBJ whole genome shotgun (WGS) entry which is preliminary data.</text>
</comment>
<evidence type="ECO:0000256" key="2">
    <source>
        <dbReference type="ARBA" id="ARBA00022722"/>
    </source>
</evidence>
<keyword evidence="2" id="KW-0540">Nuclease</keyword>
<dbReference type="SMART" id="SM00474">
    <property type="entry name" value="35EXOc"/>
    <property type="match status" value="1"/>
</dbReference>
<organism evidence="12 13">
    <name type="scientific">Circinella minor</name>
    <dbReference type="NCBI Taxonomy" id="1195481"/>
    <lineage>
        <taxon>Eukaryota</taxon>
        <taxon>Fungi</taxon>
        <taxon>Fungi incertae sedis</taxon>
        <taxon>Mucoromycota</taxon>
        <taxon>Mucoromycotina</taxon>
        <taxon>Mucoromycetes</taxon>
        <taxon>Mucorales</taxon>
        <taxon>Lichtheimiaceae</taxon>
        <taxon>Circinella</taxon>
    </lineage>
</organism>
<evidence type="ECO:0000256" key="1">
    <source>
        <dbReference type="ARBA" id="ARBA00004123"/>
    </source>
</evidence>
<sequence length="651" mass="75352">ISPPVEELMLLSQLMENSNKENIDSTIQLTPLPDEDDNIYDHEPIPEENAKEEEQTSGVIQDYLLGLQKRFREQGTPKEYRDGHFWIYPKDPFFVLMHNLDPTDLYKPRVFLWFPHMLSKNLITLKCPIHKDEKLKNNGYQKDPCTRRVVDHDGCFYIMGYRYYCAKCKKSFVSHDSEIIRQLPEMLQCEYPGYMTHRSGLSKPVGDLYRSCVQNSVGPKRFSKILREMHMLKYSRRRLQYLQAIFFRRKYPTLEQKPIVSFSQFDDRLKYAGHLPSPQYLRSFYTSFIGEMRHLMDKQMQALDGIYLKGDHTFKIIKLMNKANGQPVFAALYTLLNEYEEVRLQYLVPNKSMEHLRYAFTAMRDAYELYGYQQPQIFFTDNVTGEQNFLKNIFPSLSQGVTPITEKEPSQISEPEIFPVLELPKDQVVVKCIYTYQQIEDSIKTFLEQGQSHIIDGKVVYDQRAIGYDCEWPVDRRTGYQGKVATIQIADDHTALVCCVSHIDQLPPSLCALLESKSIMKIGRSVNPDLNKTKRDFKTPCNGGYELGSFCRSQGVIKDGRMSLKKICEAVLNRTLRKDNEVRLGNWDAARLSEDQINYAALDAWVSLKIFQEVKSHGVIGASISKPICPGNVLAIYNIYCSLSKELSLTV</sequence>
<name>A0A8H7VBN2_9FUNG</name>
<dbReference type="OrthoDB" id="1920326at2759"/>
<feature type="non-terminal residue" evidence="12">
    <location>
        <position position="1"/>
    </location>
</feature>
<keyword evidence="6" id="KW-0460">Magnesium</keyword>
<keyword evidence="3" id="KW-0479">Metal-binding</keyword>
<feature type="compositionally biased region" description="Basic and acidic residues" evidence="10">
    <location>
        <begin position="39"/>
        <end position="54"/>
    </location>
</feature>
<dbReference type="InterPro" id="IPR036397">
    <property type="entry name" value="RNaseH_sf"/>
</dbReference>
<dbReference type="GO" id="GO:0046872">
    <property type="term" value="F:metal ion binding"/>
    <property type="evidence" value="ECO:0007669"/>
    <property type="project" value="UniProtKB-KW"/>
</dbReference>
<dbReference type="CDD" id="cd06141">
    <property type="entry name" value="WRN_exo"/>
    <property type="match status" value="1"/>
</dbReference>
<dbReference type="InterPro" id="IPR046616">
    <property type="entry name" value="DUF6729"/>
</dbReference>
<evidence type="ECO:0000256" key="6">
    <source>
        <dbReference type="ARBA" id="ARBA00022842"/>
    </source>
</evidence>
<dbReference type="Pfam" id="PF20499">
    <property type="entry name" value="DUF6729"/>
    <property type="match status" value="1"/>
</dbReference>
<dbReference type="PANTHER" id="PTHR13620:SF109">
    <property type="entry name" value="3'-5' EXONUCLEASE"/>
    <property type="match status" value="1"/>
</dbReference>
<dbReference type="Proteomes" id="UP000646827">
    <property type="component" value="Unassembled WGS sequence"/>
</dbReference>
<accession>A0A8H7VBN2</accession>
<evidence type="ECO:0000256" key="7">
    <source>
        <dbReference type="ARBA" id="ARBA00023242"/>
    </source>
</evidence>
<keyword evidence="4" id="KW-0378">Hydrolase</keyword>
<reference evidence="12 13" key="1">
    <citation type="submission" date="2020-12" db="EMBL/GenBank/DDBJ databases">
        <title>Metabolic potential, ecology and presence of endohyphal bacteria is reflected in genomic diversity of Mucoromycotina.</title>
        <authorList>
            <person name="Muszewska A."/>
            <person name="Okrasinska A."/>
            <person name="Steczkiewicz K."/>
            <person name="Drgas O."/>
            <person name="Orlowska M."/>
            <person name="Perlinska-Lenart U."/>
            <person name="Aleksandrzak-Piekarczyk T."/>
            <person name="Szatraj K."/>
            <person name="Zielenkiewicz U."/>
            <person name="Pilsyk S."/>
            <person name="Malc E."/>
            <person name="Mieczkowski P."/>
            <person name="Kruszewska J.S."/>
            <person name="Biernat P."/>
            <person name="Pawlowska J."/>
        </authorList>
    </citation>
    <scope>NUCLEOTIDE SEQUENCE [LARGE SCALE GENOMIC DNA]</scope>
    <source>
        <strain evidence="12 13">CBS 142.35</strain>
    </source>
</reference>
<evidence type="ECO:0000259" key="11">
    <source>
        <dbReference type="SMART" id="SM00474"/>
    </source>
</evidence>